<evidence type="ECO:0000313" key="2">
    <source>
        <dbReference type="Proteomes" id="UP000664132"/>
    </source>
</evidence>
<reference evidence="1" key="1">
    <citation type="submission" date="2021-02" db="EMBL/GenBank/DDBJ databases">
        <title>Genome sequence Cadophora malorum strain M34.</title>
        <authorList>
            <person name="Stefanovic E."/>
            <person name="Vu D."/>
            <person name="Scully C."/>
            <person name="Dijksterhuis J."/>
            <person name="Roader J."/>
            <person name="Houbraken J."/>
        </authorList>
    </citation>
    <scope>NUCLEOTIDE SEQUENCE</scope>
    <source>
        <strain evidence="1">M34</strain>
    </source>
</reference>
<dbReference type="EMBL" id="JAFJYH010000207">
    <property type="protein sequence ID" value="KAG4415803.1"/>
    <property type="molecule type" value="Genomic_DNA"/>
</dbReference>
<dbReference type="AlphaFoldDB" id="A0A8H7TBK3"/>
<sequence>MSEENIHRIFLAAVKVTVQGGIEVPAQITTGIVGGEALRSLVPSFPWANDSKFILLRKTDGRSGSDGKEKTGSEWLVESIAAAESIIEAATIVEAALVRRLAKSLGLADVDVNVEKQLYIWL</sequence>
<proteinExistence type="predicted"/>
<name>A0A8H7TBK3_9HELO</name>
<evidence type="ECO:0000313" key="1">
    <source>
        <dbReference type="EMBL" id="KAG4415803.1"/>
    </source>
</evidence>
<comment type="caution">
    <text evidence="1">The sequence shown here is derived from an EMBL/GenBank/DDBJ whole genome shotgun (WGS) entry which is preliminary data.</text>
</comment>
<accession>A0A8H7TBK3</accession>
<dbReference type="Proteomes" id="UP000664132">
    <property type="component" value="Unassembled WGS sequence"/>
</dbReference>
<gene>
    <name evidence="1" type="ORF">IFR04_011037</name>
</gene>
<protein>
    <submittedName>
        <fullName evidence="1">Uncharacterized protein</fullName>
    </submittedName>
</protein>
<keyword evidence="2" id="KW-1185">Reference proteome</keyword>
<organism evidence="1 2">
    <name type="scientific">Cadophora malorum</name>
    <dbReference type="NCBI Taxonomy" id="108018"/>
    <lineage>
        <taxon>Eukaryota</taxon>
        <taxon>Fungi</taxon>
        <taxon>Dikarya</taxon>
        <taxon>Ascomycota</taxon>
        <taxon>Pezizomycotina</taxon>
        <taxon>Leotiomycetes</taxon>
        <taxon>Helotiales</taxon>
        <taxon>Ploettnerulaceae</taxon>
        <taxon>Cadophora</taxon>
    </lineage>
</organism>